<feature type="domain" description="HhH-GPD" evidence="5">
    <location>
        <begin position="41"/>
        <end position="195"/>
    </location>
</feature>
<keyword evidence="4" id="KW-0234">DNA repair</keyword>
<evidence type="ECO:0000256" key="3">
    <source>
        <dbReference type="ARBA" id="ARBA00022763"/>
    </source>
</evidence>
<keyword evidence="7" id="KW-1185">Reference proteome</keyword>
<accession>A0A9X3ULX6</accession>
<dbReference type="Pfam" id="PF00730">
    <property type="entry name" value="HhH-GPD"/>
    <property type="match status" value="1"/>
</dbReference>
<dbReference type="PANTHER" id="PTHR43003">
    <property type="entry name" value="DNA-3-METHYLADENINE GLYCOSYLASE"/>
    <property type="match status" value="1"/>
</dbReference>
<dbReference type="GO" id="GO:0032131">
    <property type="term" value="F:alkylated DNA binding"/>
    <property type="evidence" value="ECO:0007669"/>
    <property type="project" value="TreeGrafter"/>
</dbReference>
<evidence type="ECO:0000256" key="4">
    <source>
        <dbReference type="ARBA" id="ARBA00023204"/>
    </source>
</evidence>
<dbReference type="InterPro" id="IPR051912">
    <property type="entry name" value="Alkylbase_DNA_Glycosylase/TA"/>
</dbReference>
<dbReference type="InterPro" id="IPR003265">
    <property type="entry name" value="HhH-GPD_domain"/>
</dbReference>
<dbReference type="Gene3D" id="1.10.1670.40">
    <property type="match status" value="1"/>
</dbReference>
<keyword evidence="3" id="KW-0227">DNA damage</keyword>
<dbReference type="InterPro" id="IPR011257">
    <property type="entry name" value="DNA_glycosylase"/>
</dbReference>
<dbReference type="SMART" id="SM00478">
    <property type="entry name" value="ENDO3c"/>
    <property type="match status" value="1"/>
</dbReference>
<dbReference type="GO" id="GO:0006307">
    <property type="term" value="P:DNA alkylation repair"/>
    <property type="evidence" value="ECO:0007669"/>
    <property type="project" value="TreeGrafter"/>
</dbReference>
<dbReference type="Gene3D" id="1.10.340.30">
    <property type="entry name" value="Hypothetical protein, domain 2"/>
    <property type="match status" value="1"/>
</dbReference>
<comment type="catalytic activity">
    <reaction evidence="1">
        <text>Hydrolysis of alkylated DNA, releasing 3-methyladenine, 3-methylguanine, 7-methylguanine and 7-methyladenine.</text>
        <dbReference type="EC" id="3.2.2.21"/>
    </reaction>
</comment>
<dbReference type="GO" id="GO:0005737">
    <property type="term" value="C:cytoplasm"/>
    <property type="evidence" value="ECO:0007669"/>
    <property type="project" value="TreeGrafter"/>
</dbReference>
<evidence type="ECO:0000313" key="6">
    <source>
        <dbReference type="EMBL" id="MDA5401457.1"/>
    </source>
</evidence>
<reference evidence="6" key="1">
    <citation type="submission" date="2022-11" db="EMBL/GenBank/DDBJ databases">
        <title>Draft genome sequence of Hoeflea poritis E7-10 and Hoeflea prorocentri PM5-8, separated from scleractinian coral Porites lutea and marine dinoflagellate.</title>
        <authorList>
            <person name="Zhang G."/>
            <person name="Wei Q."/>
            <person name="Cai L."/>
        </authorList>
    </citation>
    <scope>NUCLEOTIDE SEQUENCE</scope>
    <source>
        <strain evidence="6">PM5-8</strain>
    </source>
</reference>
<dbReference type="EC" id="3.2.2.21" evidence="2"/>
<gene>
    <name evidence="6" type="ORF">OQ273_22985</name>
</gene>
<dbReference type="GO" id="GO:0032993">
    <property type="term" value="C:protein-DNA complex"/>
    <property type="evidence" value="ECO:0007669"/>
    <property type="project" value="TreeGrafter"/>
</dbReference>
<comment type="caution">
    <text evidence="6">The sequence shown here is derived from an EMBL/GenBank/DDBJ whole genome shotgun (WGS) entry which is preliminary data.</text>
</comment>
<dbReference type="CDD" id="cd00056">
    <property type="entry name" value="ENDO3c"/>
    <property type="match status" value="1"/>
</dbReference>
<evidence type="ECO:0000256" key="2">
    <source>
        <dbReference type="ARBA" id="ARBA00012000"/>
    </source>
</evidence>
<sequence>MSEGLAALAAMDRRLGAVIERAGPVPLRRREPGYQGLAEIIVAQMVSKASASAIWQRLQDEAGGGCTPEAIATLSDAQCRRIGLSRSKEATLKAAAAAVLEGVVDPQALCTMPADRSITVMTGIKGIGPWTAEVYLLFCAGHPDIFPAGDVALQSAAAHAFELDERPDQKTLREMAGDWQPWRGVAARLLWAYYATEMRRGDVSPTGD</sequence>
<protein>
    <recommendedName>
        <fullName evidence="2">DNA-3-methyladenine glycosylase II</fullName>
        <ecNumber evidence="2">3.2.2.21</ecNumber>
    </recommendedName>
</protein>
<evidence type="ECO:0000313" key="7">
    <source>
        <dbReference type="Proteomes" id="UP001151234"/>
    </source>
</evidence>
<dbReference type="GO" id="GO:0006285">
    <property type="term" value="P:base-excision repair, AP site formation"/>
    <property type="evidence" value="ECO:0007669"/>
    <property type="project" value="TreeGrafter"/>
</dbReference>
<organism evidence="6 7">
    <name type="scientific">Hoeflea prorocentri</name>
    <dbReference type="NCBI Taxonomy" id="1922333"/>
    <lineage>
        <taxon>Bacteria</taxon>
        <taxon>Pseudomonadati</taxon>
        <taxon>Pseudomonadota</taxon>
        <taxon>Alphaproteobacteria</taxon>
        <taxon>Hyphomicrobiales</taxon>
        <taxon>Rhizobiaceae</taxon>
        <taxon>Hoeflea</taxon>
    </lineage>
</organism>
<dbReference type="PANTHER" id="PTHR43003:SF5">
    <property type="entry name" value="DNA-3-METHYLADENINE GLYCOSYLASE"/>
    <property type="match status" value="1"/>
</dbReference>
<dbReference type="EMBL" id="JAPJZI010000002">
    <property type="protein sequence ID" value="MDA5401457.1"/>
    <property type="molecule type" value="Genomic_DNA"/>
</dbReference>
<evidence type="ECO:0000256" key="1">
    <source>
        <dbReference type="ARBA" id="ARBA00000086"/>
    </source>
</evidence>
<dbReference type="GO" id="GO:0008725">
    <property type="term" value="F:DNA-3-methyladenine glycosylase activity"/>
    <property type="evidence" value="ECO:0007669"/>
    <property type="project" value="TreeGrafter"/>
</dbReference>
<dbReference type="Proteomes" id="UP001151234">
    <property type="component" value="Unassembled WGS sequence"/>
</dbReference>
<dbReference type="GO" id="GO:0043916">
    <property type="term" value="F:DNA-7-methylguanine glycosylase activity"/>
    <property type="evidence" value="ECO:0007669"/>
    <property type="project" value="TreeGrafter"/>
</dbReference>
<dbReference type="RefSeq" id="WP_267993580.1">
    <property type="nucleotide sequence ID" value="NZ_JAPJZI010000002.1"/>
</dbReference>
<name>A0A9X3ULX6_9HYPH</name>
<evidence type="ECO:0000259" key="5">
    <source>
        <dbReference type="SMART" id="SM00478"/>
    </source>
</evidence>
<dbReference type="AlphaFoldDB" id="A0A9X3ULX6"/>
<proteinExistence type="predicted"/>
<dbReference type="SUPFAM" id="SSF48150">
    <property type="entry name" value="DNA-glycosylase"/>
    <property type="match status" value="1"/>
</dbReference>